<accession>A0A5J5BQS3</accession>
<evidence type="ECO:0000313" key="3">
    <source>
        <dbReference type="Proteomes" id="UP000325577"/>
    </source>
</evidence>
<feature type="coiled-coil region" evidence="1">
    <location>
        <begin position="64"/>
        <end position="94"/>
    </location>
</feature>
<keyword evidence="1" id="KW-0175">Coiled coil</keyword>
<dbReference type="Proteomes" id="UP000325577">
    <property type="component" value="Linkage Group LG10"/>
</dbReference>
<gene>
    <name evidence="2" type="ORF">F0562_020297</name>
</gene>
<name>A0A5J5BQS3_9ASTE</name>
<dbReference type="AlphaFoldDB" id="A0A5J5BQS3"/>
<organism evidence="2 3">
    <name type="scientific">Nyssa sinensis</name>
    <dbReference type="NCBI Taxonomy" id="561372"/>
    <lineage>
        <taxon>Eukaryota</taxon>
        <taxon>Viridiplantae</taxon>
        <taxon>Streptophyta</taxon>
        <taxon>Embryophyta</taxon>
        <taxon>Tracheophyta</taxon>
        <taxon>Spermatophyta</taxon>
        <taxon>Magnoliopsida</taxon>
        <taxon>eudicotyledons</taxon>
        <taxon>Gunneridae</taxon>
        <taxon>Pentapetalae</taxon>
        <taxon>asterids</taxon>
        <taxon>Cornales</taxon>
        <taxon>Nyssaceae</taxon>
        <taxon>Nyssa</taxon>
    </lineage>
</organism>
<protein>
    <submittedName>
        <fullName evidence="2">Uncharacterized protein</fullName>
    </submittedName>
</protein>
<dbReference type="EMBL" id="CM018033">
    <property type="protein sequence ID" value="KAA8545513.1"/>
    <property type="molecule type" value="Genomic_DNA"/>
</dbReference>
<keyword evidence="3" id="KW-1185">Reference proteome</keyword>
<reference evidence="2 3" key="1">
    <citation type="submission" date="2019-09" db="EMBL/GenBank/DDBJ databases">
        <title>A chromosome-level genome assembly of the Chinese tupelo Nyssa sinensis.</title>
        <authorList>
            <person name="Yang X."/>
            <person name="Kang M."/>
            <person name="Yang Y."/>
            <person name="Xiong H."/>
            <person name="Wang M."/>
            <person name="Zhang Z."/>
            <person name="Wang Z."/>
            <person name="Wu H."/>
            <person name="Ma T."/>
            <person name="Liu J."/>
            <person name="Xi Z."/>
        </authorList>
    </citation>
    <scope>NUCLEOTIDE SEQUENCE [LARGE SCALE GENOMIC DNA]</scope>
    <source>
        <strain evidence="2">J267</strain>
        <tissue evidence="2">Leaf</tissue>
    </source>
</reference>
<proteinExistence type="predicted"/>
<evidence type="ECO:0000313" key="2">
    <source>
        <dbReference type="EMBL" id="KAA8545513.1"/>
    </source>
</evidence>
<evidence type="ECO:0000256" key="1">
    <source>
        <dbReference type="SAM" id="Coils"/>
    </source>
</evidence>
<sequence>MGKEGLNMEKCSMFMVCYGPVILVVSKADGDEEVKKAAGSNIAGRESKQDGYFPGLLSKYFHDTREVEKQLEILNQRLKELQKEISQMERWQRRNNNLFRSCKRNLSYFYSDYTSDHEEFYLHVLLQDFADAIYFC</sequence>